<comment type="caution">
    <text evidence="2">The sequence shown here is derived from an EMBL/GenBank/DDBJ whole genome shotgun (WGS) entry which is preliminary data.</text>
</comment>
<reference evidence="2" key="1">
    <citation type="journal article" date="2017" name="Nature">
        <title>The sunflower genome provides insights into oil metabolism, flowering and Asterid evolution.</title>
        <authorList>
            <person name="Badouin H."/>
            <person name="Gouzy J."/>
            <person name="Grassa C.J."/>
            <person name="Murat F."/>
            <person name="Staton S.E."/>
            <person name="Cottret L."/>
            <person name="Lelandais-Briere C."/>
            <person name="Owens G.L."/>
            <person name="Carrere S."/>
            <person name="Mayjonade B."/>
            <person name="Legrand L."/>
            <person name="Gill N."/>
            <person name="Kane N.C."/>
            <person name="Bowers J.E."/>
            <person name="Hubner S."/>
            <person name="Bellec A."/>
            <person name="Berard A."/>
            <person name="Berges H."/>
            <person name="Blanchet N."/>
            <person name="Boniface M.C."/>
            <person name="Brunel D."/>
            <person name="Catrice O."/>
            <person name="Chaidir N."/>
            <person name="Claudel C."/>
            <person name="Donnadieu C."/>
            <person name="Faraut T."/>
            <person name="Fievet G."/>
            <person name="Helmstetter N."/>
            <person name="King M."/>
            <person name="Knapp S.J."/>
            <person name="Lai Z."/>
            <person name="Le Paslier M.C."/>
            <person name="Lippi Y."/>
            <person name="Lorenzon L."/>
            <person name="Mandel J.R."/>
            <person name="Marage G."/>
            <person name="Marchand G."/>
            <person name="Marquand E."/>
            <person name="Bret-Mestries E."/>
            <person name="Morien E."/>
            <person name="Nambeesan S."/>
            <person name="Nguyen T."/>
            <person name="Pegot-Espagnet P."/>
            <person name="Pouilly N."/>
            <person name="Raftis F."/>
            <person name="Sallet E."/>
            <person name="Schiex T."/>
            <person name="Thomas J."/>
            <person name="Vandecasteele C."/>
            <person name="Vares D."/>
            <person name="Vear F."/>
            <person name="Vautrin S."/>
            <person name="Crespi M."/>
            <person name="Mangin B."/>
            <person name="Burke J.M."/>
            <person name="Salse J."/>
            <person name="Munos S."/>
            <person name="Vincourt P."/>
            <person name="Rieseberg L.H."/>
            <person name="Langlade N.B."/>
        </authorList>
    </citation>
    <scope>NUCLEOTIDE SEQUENCE</scope>
    <source>
        <tissue evidence="2">Leaves</tissue>
    </source>
</reference>
<dbReference type="Gramene" id="mRNA:HanXRQr2_Chr17g0799291">
    <property type="protein sequence ID" value="mRNA:HanXRQr2_Chr17g0799291"/>
    <property type="gene ID" value="HanXRQr2_Chr17g0799291"/>
</dbReference>
<evidence type="ECO:0000313" key="3">
    <source>
        <dbReference type="Proteomes" id="UP000215914"/>
    </source>
</evidence>
<proteinExistence type="predicted"/>
<protein>
    <submittedName>
        <fullName evidence="2">Uncharacterized protein</fullName>
    </submittedName>
</protein>
<organism evidence="2 3">
    <name type="scientific">Helianthus annuus</name>
    <name type="common">Common sunflower</name>
    <dbReference type="NCBI Taxonomy" id="4232"/>
    <lineage>
        <taxon>Eukaryota</taxon>
        <taxon>Viridiplantae</taxon>
        <taxon>Streptophyta</taxon>
        <taxon>Embryophyta</taxon>
        <taxon>Tracheophyta</taxon>
        <taxon>Spermatophyta</taxon>
        <taxon>Magnoliopsida</taxon>
        <taxon>eudicotyledons</taxon>
        <taxon>Gunneridae</taxon>
        <taxon>Pentapetalae</taxon>
        <taxon>asterids</taxon>
        <taxon>campanulids</taxon>
        <taxon>Asterales</taxon>
        <taxon>Asteraceae</taxon>
        <taxon>Asteroideae</taxon>
        <taxon>Heliantheae alliance</taxon>
        <taxon>Heliantheae</taxon>
        <taxon>Helianthus</taxon>
    </lineage>
</organism>
<accession>A0A9K3GTY0</accession>
<dbReference type="EMBL" id="MNCJ02000332">
    <property type="protein sequence ID" value="KAF5755141.1"/>
    <property type="molecule type" value="Genomic_DNA"/>
</dbReference>
<gene>
    <name evidence="2" type="ORF">HanXRQr2_Chr17g0799291</name>
</gene>
<name>A0A9K3GTY0_HELAN</name>
<evidence type="ECO:0000256" key="1">
    <source>
        <dbReference type="SAM" id="SignalP"/>
    </source>
</evidence>
<keyword evidence="1" id="KW-0732">Signal</keyword>
<evidence type="ECO:0000313" key="2">
    <source>
        <dbReference type="EMBL" id="KAF5755141.1"/>
    </source>
</evidence>
<feature type="signal peptide" evidence="1">
    <location>
        <begin position="1"/>
        <end position="17"/>
    </location>
</feature>
<dbReference type="Proteomes" id="UP000215914">
    <property type="component" value="Unassembled WGS sequence"/>
</dbReference>
<feature type="chain" id="PRO_5039910917" evidence="1">
    <location>
        <begin position="18"/>
        <end position="58"/>
    </location>
</feature>
<keyword evidence="3" id="KW-1185">Reference proteome</keyword>
<sequence length="58" mass="6710">MLLPTHMLFITTSHVFLLQYNLDVCNHIECRNSACLVYSYYMVLKPSGPSLLILFEIC</sequence>
<dbReference type="AlphaFoldDB" id="A0A9K3GTY0"/>
<reference evidence="2" key="2">
    <citation type="submission" date="2020-06" db="EMBL/GenBank/DDBJ databases">
        <title>Helianthus annuus Genome sequencing and assembly Release 2.</title>
        <authorList>
            <person name="Gouzy J."/>
            <person name="Langlade N."/>
            <person name="Munos S."/>
        </authorList>
    </citation>
    <scope>NUCLEOTIDE SEQUENCE</scope>
    <source>
        <tissue evidence="2">Leaves</tissue>
    </source>
</reference>